<feature type="transmembrane region" description="Helical" evidence="5">
    <location>
        <begin position="237"/>
        <end position="254"/>
    </location>
</feature>
<sequence>MYNKGLFKDWVPKPVMLLLILAYLFPILIVGGIYTANFREMMSDLAMYSEYLSFANYASFIGMGTALPLLLRFKMRFRSKELMITSLSTIALCSVVIATTDSPYVIIFSNFVIGFFKIIAIIEFVLPLLHILSPDGDRTKFYTIFYPLSITTAQLSTYLFAKIAYNLEWESVYLVMAIIMLILVLVSVIFMHNLRFSRKLPLYQIDLLSMLLFVTSFFLLTYVLVFAKQQDWFASPYIQGSSVGFIITFALLLWRQKGVKRPFVPLTIFKKKNFIQGVTLLMGLGMLLASATIQNTFTVGILGLNSVTNNLLNYAMVPGLVIGAIYARKWYAKRLPTKFLIISGMVFYTLHFVMMYFLISPNVDVYYLIIPSILRGMGMVILFISIWFYTLDGFDMAETLAVASLAIVIRSMVSVAFAGAIYSWIFYKLQLQGLENIAHHLDAISLSPYRGGGLAVYGRSRLQAVLTASKALYGYTIIASMLLIIYTLMLRFEKTHYRRIILIRKLIKGESIKGYNHSARKATVQSISDSAGAVAV</sequence>
<keyword evidence="2 5" id="KW-0812">Transmembrane</keyword>
<evidence type="ECO:0000256" key="1">
    <source>
        <dbReference type="ARBA" id="ARBA00004141"/>
    </source>
</evidence>
<evidence type="ECO:0000313" key="7">
    <source>
        <dbReference type="Proteomes" id="UP000076923"/>
    </source>
</evidence>
<protein>
    <recommendedName>
        <fullName evidence="8">MFS transporter</fullName>
    </recommendedName>
</protein>
<feature type="transmembrane region" description="Helical" evidence="5">
    <location>
        <begin position="106"/>
        <end position="129"/>
    </location>
</feature>
<feature type="transmembrane region" description="Helical" evidence="5">
    <location>
        <begin position="365"/>
        <end position="388"/>
    </location>
</feature>
<dbReference type="PANTHER" id="PTHR23501:SF5">
    <property type="entry name" value="TRANSPORT PROTEIN"/>
    <property type="match status" value="1"/>
</dbReference>
<dbReference type="InterPro" id="IPR036259">
    <property type="entry name" value="MFS_trans_sf"/>
</dbReference>
<feature type="transmembrane region" description="Helical" evidence="5">
    <location>
        <begin position="172"/>
        <end position="191"/>
    </location>
</feature>
<evidence type="ECO:0000256" key="2">
    <source>
        <dbReference type="ARBA" id="ARBA00022692"/>
    </source>
</evidence>
<dbReference type="Proteomes" id="UP000076923">
    <property type="component" value="Unassembled WGS sequence"/>
</dbReference>
<gene>
    <name evidence="6" type="ORF">LPB303_15340</name>
</gene>
<reference evidence="6 7" key="1">
    <citation type="submission" date="2016-02" db="EMBL/GenBank/DDBJ databases">
        <title>Draft genome sequence of Polaribacter atrinae KACC17473.</title>
        <authorList>
            <person name="Shin S.-K."/>
            <person name="Yi H."/>
        </authorList>
    </citation>
    <scope>NUCLEOTIDE SEQUENCE [LARGE SCALE GENOMIC DNA]</scope>
    <source>
        <strain evidence="6 7">KACC 17473</strain>
    </source>
</reference>
<evidence type="ECO:0000256" key="5">
    <source>
        <dbReference type="SAM" id="Phobius"/>
    </source>
</evidence>
<feature type="transmembrane region" description="Helical" evidence="5">
    <location>
        <begin position="54"/>
        <end position="71"/>
    </location>
</feature>
<dbReference type="SUPFAM" id="SSF103473">
    <property type="entry name" value="MFS general substrate transporter"/>
    <property type="match status" value="1"/>
</dbReference>
<evidence type="ECO:0008006" key="8">
    <source>
        <dbReference type="Google" id="ProtNLM"/>
    </source>
</evidence>
<feature type="transmembrane region" description="Helical" evidence="5">
    <location>
        <begin position="203"/>
        <end position="225"/>
    </location>
</feature>
<accession>A0A176T145</accession>
<feature type="transmembrane region" description="Helical" evidence="5">
    <location>
        <begin position="339"/>
        <end position="359"/>
    </location>
</feature>
<dbReference type="PANTHER" id="PTHR23501">
    <property type="entry name" value="MAJOR FACILITATOR SUPERFAMILY"/>
    <property type="match status" value="1"/>
</dbReference>
<keyword evidence="7" id="KW-1185">Reference proteome</keyword>
<dbReference type="Gene3D" id="1.20.1250.20">
    <property type="entry name" value="MFS general substrate transporter like domains"/>
    <property type="match status" value="1"/>
</dbReference>
<evidence type="ECO:0000256" key="4">
    <source>
        <dbReference type="ARBA" id="ARBA00023136"/>
    </source>
</evidence>
<evidence type="ECO:0000313" key="6">
    <source>
        <dbReference type="EMBL" id="OAD41558.1"/>
    </source>
</evidence>
<dbReference type="EMBL" id="LVWE01000067">
    <property type="protein sequence ID" value="OAD41558.1"/>
    <property type="molecule type" value="Genomic_DNA"/>
</dbReference>
<dbReference type="GO" id="GO:0005886">
    <property type="term" value="C:plasma membrane"/>
    <property type="evidence" value="ECO:0007669"/>
    <property type="project" value="TreeGrafter"/>
</dbReference>
<organism evidence="6 7">
    <name type="scientific">Polaribacter atrinae</name>
    <dbReference type="NCBI Taxonomy" id="1333662"/>
    <lineage>
        <taxon>Bacteria</taxon>
        <taxon>Pseudomonadati</taxon>
        <taxon>Bacteroidota</taxon>
        <taxon>Flavobacteriia</taxon>
        <taxon>Flavobacteriales</taxon>
        <taxon>Flavobacteriaceae</taxon>
    </lineage>
</organism>
<dbReference type="OrthoDB" id="1404010at2"/>
<dbReference type="RefSeq" id="WP_068452171.1">
    <property type="nucleotide sequence ID" value="NZ_CP150660.1"/>
</dbReference>
<dbReference type="Pfam" id="PF07690">
    <property type="entry name" value="MFS_1"/>
    <property type="match status" value="1"/>
</dbReference>
<comment type="subcellular location">
    <subcellularLocation>
        <location evidence="1">Membrane</location>
        <topology evidence="1">Multi-pass membrane protein</topology>
    </subcellularLocation>
</comment>
<feature type="transmembrane region" description="Helical" evidence="5">
    <location>
        <begin position="274"/>
        <end position="291"/>
    </location>
</feature>
<name>A0A176T145_9FLAO</name>
<dbReference type="STRING" id="1333662.LPB303_15340"/>
<feature type="transmembrane region" description="Helical" evidence="5">
    <location>
        <begin position="83"/>
        <end position="100"/>
    </location>
</feature>
<feature type="transmembrane region" description="Helical" evidence="5">
    <location>
        <begin position="141"/>
        <end position="160"/>
    </location>
</feature>
<feature type="transmembrane region" description="Helical" evidence="5">
    <location>
        <begin position="311"/>
        <end position="327"/>
    </location>
</feature>
<dbReference type="InterPro" id="IPR011701">
    <property type="entry name" value="MFS"/>
</dbReference>
<dbReference type="AlphaFoldDB" id="A0A176T145"/>
<keyword evidence="3 5" id="KW-1133">Transmembrane helix</keyword>
<proteinExistence type="predicted"/>
<comment type="caution">
    <text evidence="6">The sequence shown here is derived from an EMBL/GenBank/DDBJ whole genome shotgun (WGS) entry which is preliminary data.</text>
</comment>
<feature type="transmembrane region" description="Helical" evidence="5">
    <location>
        <begin position="15"/>
        <end position="34"/>
    </location>
</feature>
<evidence type="ECO:0000256" key="3">
    <source>
        <dbReference type="ARBA" id="ARBA00022989"/>
    </source>
</evidence>
<feature type="transmembrane region" description="Helical" evidence="5">
    <location>
        <begin position="400"/>
        <end position="425"/>
    </location>
</feature>
<keyword evidence="4 5" id="KW-0472">Membrane</keyword>
<dbReference type="GO" id="GO:0022857">
    <property type="term" value="F:transmembrane transporter activity"/>
    <property type="evidence" value="ECO:0007669"/>
    <property type="project" value="InterPro"/>
</dbReference>
<feature type="transmembrane region" description="Helical" evidence="5">
    <location>
        <begin position="472"/>
        <end position="490"/>
    </location>
</feature>